<dbReference type="Pfam" id="PF02706">
    <property type="entry name" value="Wzz"/>
    <property type="match status" value="1"/>
</dbReference>
<feature type="domain" description="Polysaccharide chain length determinant N-terminal" evidence="8">
    <location>
        <begin position="20"/>
        <end position="114"/>
    </location>
</feature>
<dbReference type="InterPro" id="IPR003856">
    <property type="entry name" value="LPS_length_determ_N"/>
</dbReference>
<keyword evidence="3 7" id="KW-0812">Transmembrane</keyword>
<keyword evidence="2" id="KW-1003">Cell membrane</keyword>
<dbReference type="PANTHER" id="PTHR32309:SF13">
    <property type="entry name" value="FERRIC ENTEROBACTIN TRANSPORT PROTEIN FEPE"/>
    <property type="match status" value="1"/>
</dbReference>
<sequence length="423" mass="46217">MSDYPKPLDLEPQETVPDVLSLGGILRVLRRWRAIFLTLALGLPLITAIYVLTLPNQYTAKGTILVEMPKGGLQTEMLGQLGAFAGLPTGAPTADIYLSILRSERVAEAVADSLNLTAHYEIEKGTAAEIAEATRLKLKKRVKFDQPDFVTIHILGTDQDPAMSASIVNSYLNQLDAANQTLSVTRAKRTRQLIEEALLETETELAQTRAKMREFQETHGLIALDEQVAATLDLIGTLQGRMLETTAQRDALTGFRRSNSAELQNLNLRIAAFQKQIDTLSGKVAPEEPGDGEKVSDDYTLRLGSVPELAGDYASLLTDLQVQEAKYGVLATRLEQTKIDESQSLPAFEVLDRARVPTRKSGPFRKAFVLVALLAGILGGAVLALLLEELSRRFGPDERRELRGLLPGFVGNMILGKATDGRS</sequence>
<evidence type="ECO:0000256" key="5">
    <source>
        <dbReference type="ARBA" id="ARBA00023136"/>
    </source>
</evidence>
<feature type="coiled-coil region" evidence="6">
    <location>
        <begin position="191"/>
        <end position="218"/>
    </location>
</feature>
<accession>A0A7Y2EEK5</accession>
<proteinExistence type="predicted"/>
<organism evidence="9 10">
    <name type="scientific">Eiseniibacteriota bacterium</name>
    <dbReference type="NCBI Taxonomy" id="2212470"/>
    <lineage>
        <taxon>Bacteria</taxon>
        <taxon>Candidatus Eiseniibacteriota</taxon>
    </lineage>
</organism>
<dbReference type="Proteomes" id="UP000547674">
    <property type="component" value="Unassembled WGS sequence"/>
</dbReference>
<dbReference type="InterPro" id="IPR050445">
    <property type="entry name" value="Bact_polysacc_biosynth/exp"/>
</dbReference>
<evidence type="ECO:0000313" key="10">
    <source>
        <dbReference type="Proteomes" id="UP000547674"/>
    </source>
</evidence>
<evidence type="ECO:0000313" key="9">
    <source>
        <dbReference type="EMBL" id="NNF08424.1"/>
    </source>
</evidence>
<comment type="caution">
    <text evidence="9">The sequence shown here is derived from an EMBL/GenBank/DDBJ whole genome shotgun (WGS) entry which is preliminary data.</text>
</comment>
<dbReference type="GO" id="GO:0005886">
    <property type="term" value="C:plasma membrane"/>
    <property type="evidence" value="ECO:0007669"/>
    <property type="project" value="UniProtKB-SubCell"/>
</dbReference>
<dbReference type="PANTHER" id="PTHR32309">
    <property type="entry name" value="TYROSINE-PROTEIN KINASE"/>
    <property type="match status" value="1"/>
</dbReference>
<comment type="subcellular location">
    <subcellularLocation>
        <location evidence="1">Cell membrane</location>
        <topology evidence="1">Multi-pass membrane protein</topology>
    </subcellularLocation>
</comment>
<keyword evidence="5 7" id="KW-0472">Membrane</keyword>
<evidence type="ECO:0000256" key="4">
    <source>
        <dbReference type="ARBA" id="ARBA00022989"/>
    </source>
</evidence>
<dbReference type="AlphaFoldDB" id="A0A7Y2EEK5"/>
<keyword evidence="6" id="KW-0175">Coiled coil</keyword>
<evidence type="ECO:0000256" key="6">
    <source>
        <dbReference type="SAM" id="Coils"/>
    </source>
</evidence>
<evidence type="ECO:0000256" key="1">
    <source>
        <dbReference type="ARBA" id="ARBA00004651"/>
    </source>
</evidence>
<feature type="transmembrane region" description="Helical" evidence="7">
    <location>
        <begin position="34"/>
        <end position="52"/>
    </location>
</feature>
<dbReference type="EMBL" id="JABDJR010000676">
    <property type="protein sequence ID" value="NNF08424.1"/>
    <property type="molecule type" value="Genomic_DNA"/>
</dbReference>
<keyword evidence="4 7" id="KW-1133">Transmembrane helix</keyword>
<reference evidence="9 10" key="1">
    <citation type="submission" date="2020-03" db="EMBL/GenBank/DDBJ databases">
        <title>Metabolic flexibility allows generalist bacteria to become dominant in a frequently disturbed ecosystem.</title>
        <authorList>
            <person name="Chen Y.-J."/>
            <person name="Leung P.M."/>
            <person name="Bay S.K."/>
            <person name="Hugenholtz P."/>
            <person name="Kessler A.J."/>
            <person name="Shelley G."/>
            <person name="Waite D.W."/>
            <person name="Cook P.L."/>
            <person name="Greening C."/>
        </authorList>
    </citation>
    <scope>NUCLEOTIDE SEQUENCE [LARGE SCALE GENOMIC DNA]</scope>
    <source>
        <strain evidence="9">SS_bin_28</strain>
    </source>
</reference>
<name>A0A7Y2EEK5_UNCEI</name>
<evidence type="ECO:0000256" key="7">
    <source>
        <dbReference type="SAM" id="Phobius"/>
    </source>
</evidence>
<protein>
    <recommendedName>
        <fullName evidence="8">Polysaccharide chain length determinant N-terminal domain-containing protein</fullName>
    </recommendedName>
</protein>
<gene>
    <name evidence="9" type="ORF">HKN21_16810</name>
</gene>
<dbReference type="GO" id="GO:0004713">
    <property type="term" value="F:protein tyrosine kinase activity"/>
    <property type="evidence" value="ECO:0007669"/>
    <property type="project" value="TreeGrafter"/>
</dbReference>
<evidence type="ECO:0000259" key="8">
    <source>
        <dbReference type="Pfam" id="PF02706"/>
    </source>
</evidence>
<evidence type="ECO:0000256" key="2">
    <source>
        <dbReference type="ARBA" id="ARBA00022475"/>
    </source>
</evidence>
<evidence type="ECO:0000256" key="3">
    <source>
        <dbReference type="ARBA" id="ARBA00022692"/>
    </source>
</evidence>
<feature type="transmembrane region" description="Helical" evidence="7">
    <location>
        <begin position="367"/>
        <end position="387"/>
    </location>
</feature>